<dbReference type="InterPro" id="IPR011009">
    <property type="entry name" value="Kinase-like_dom_sf"/>
</dbReference>
<dbReference type="PANTHER" id="PTHR39179">
    <property type="entry name" value="SPORE COAT PROTEIN I"/>
    <property type="match status" value="1"/>
</dbReference>
<proteinExistence type="predicted"/>
<organism evidence="1 2">
    <name type="scientific">Bacillus carboniphilus</name>
    <dbReference type="NCBI Taxonomy" id="86663"/>
    <lineage>
        <taxon>Bacteria</taxon>
        <taxon>Bacillati</taxon>
        <taxon>Bacillota</taxon>
        <taxon>Bacilli</taxon>
        <taxon>Bacillales</taxon>
        <taxon>Bacillaceae</taxon>
        <taxon>Bacillus</taxon>
    </lineage>
</organism>
<protein>
    <submittedName>
        <fullName evidence="1">Uncharacterized protein</fullName>
    </submittedName>
</protein>
<dbReference type="Proteomes" id="UP001197974">
    <property type="component" value="Chromosome"/>
</dbReference>
<dbReference type="RefSeq" id="WP_306020634.1">
    <property type="nucleotide sequence ID" value="NZ_CP129013.1"/>
</dbReference>
<dbReference type="PANTHER" id="PTHR39179:SF3">
    <property type="entry name" value="COTS-RELATED PROTEIN"/>
    <property type="match status" value="1"/>
</dbReference>
<dbReference type="InterPro" id="IPR047175">
    <property type="entry name" value="CotS-like"/>
</dbReference>
<gene>
    <name evidence="1" type="ORF">LC087_08385</name>
</gene>
<name>A0ABY9K054_9BACI</name>
<dbReference type="EMBL" id="CP129013">
    <property type="protein sequence ID" value="WLR44098.1"/>
    <property type="molecule type" value="Genomic_DNA"/>
</dbReference>
<evidence type="ECO:0000313" key="1">
    <source>
        <dbReference type="EMBL" id="WLR44098.1"/>
    </source>
</evidence>
<dbReference type="Gene3D" id="3.30.200.20">
    <property type="entry name" value="Phosphorylase Kinase, domain 1"/>
    <property type="match status" value="1"/>
</dbReference>
<reference evidence="1 2" key="1">
    <citation type="submission" date="2023-06" db="EMBL/GenBank/DDBJ databases">
        <title>Five Gram-positive bacteria isolated from mangrove sediments in Shenzhen, Guangdong, China.</title>
        <authorList>
            <person name="Yu S."/>
            <person name="Zheng W."/>
            <person name="Huang Y."/>
        </authorList>
    </citation>
    <scope>NUCLEOTIDE SEQUENCE [LARGE SCALE GENOMIC DNA]</scope>
    <source>
        <strain evidence="1 2">SaN35-3</strain>
    </source>
</reference>
<dbReference type="SUPFAM" id="SSF56112">
    <property type="entry name" value="Protein kinase-like (PK-like)"/>
    <property type="match status" value="1"/>
</dbReference>
<sequence length="121" mass="14322">MNTQTLDMPLVLRAYQIVPQYINQYTDKVWKIQSNTGTYALKKVLNRSSLNAAIPILKQAGYHKFVPIYPSIDGQLYVVDQQGHSYYLMPWIQDNQKIDEKQKKRTVLQRSWFNAHGYFYF</sequence>
<keyword evidence="2" id="KW-1185">Reference proteome</keyword>
<evidence type="ECO:0000313" key="2">
    <source>
        <dbReference type="Proteomes" id="UP001197974"/>
    </source>
</evidence>
<accession>A0ABY9K054</accession>